<evidence type="ECO:0000313" key="1">
    <source>
        <dbReference type="EMBL" id="KAL0129676.1"/>
    </source>
</evidence>
<comment type="caution">
    <text evidence="1">The sequence shown here is derived from an EMBL/GenBank/DDBJ whole genome shotgun (WGS) entry which is preliminary data.</text>
</comment>
<evidence type="ECO:0000313" key="2">
    <source>
        <dbReference type="Proteomes" id="UP001430953"/>
    </source>
</evidence>
<reference evidence="1 2" key="1">
    <citation type="submission" date="2023-03" db="EMBL/GenBank/DDBJ databases">
        <title>High recombination rates correlate with genetic variation in Cardiocondyla obscurior ants.</title>
        <authorList>
            <person name="Errbii M."/>
        </authorList>
    </citation>
    <scope>NUCLEOTIDE SEQUENCE [LARGE SCALE GENOMIC DNA]</scope>
    <source>
        <strain evidence="1">Alpha-2009</strain>
        <tissue evidence="1">Whole body</tissue>
    </source>
</reference>
<name>A0AAW2GR09_9HYME</name>
<dbReference type="AlphaFoldDB" id="A0AAW2GR09"/>
<dbReference type="Proteomes" id="UP001430953">
    <property type="component" value="Unassembled WGS sequence"/>
</dbReference>
<gene>
    <name evidence="1" type="ORF">PUN28_001739</name>
</gene>
<protein>
    <submittedName>
        <fullName evidence="1">Uncharacterized protein</fullName>
    </submittedName>
</protein>
<keyword evidence="2" id="KW-1185">Reference proteome</keyword>
<proteinExistence type="predicted"/>
<dbReference type="EMBL" id="JADYXP020000002">
    <property type="protein sequence ID" value="KAL0129676.1"/>
    <property type="molecule type" value="Genomic_DNA"/>
</dbReference>
<sequence>MERQVTAILYVGRLCLRTKRRILTREIGHRGEKAVISSLYYVTQMRGFGISKPPFLYCGYRTIVRFDIHKRSQKSSRGEVYGKAGLSIDKMRVIKFDDKARLSKASQTINDIKSTIVMEFTTVQKVVQIVDVDSNINLTTSFQVNCDRKRYDEQEA</sequence>
<accession>A0AAW2GR09</accession>
<organism evidence="1 2">
    <name type="scientific">Cardiocondyla obscurior</name>
    <dbReference type="NCBI Taxonomy" id="286306"/>
    <lineage>
        <taxon>Eukaryota</taxon>
        <taxon>Metazoa</taxon>
        <taxon>Ecdysozoa</taxon>
        <taxon>Arthropoda</taxon>
        <taxon>Hexapoda</taxon>
        <taxon>Insecta</taxon>
        <taxon>Pterygota</taxon>
        <taxon>Neoptera</taxon>
        <taxon>Endopterygota</taxon>
        <taxon>Hymenoptera</taxon>
        <taxon>Apocrita</taxon>
        <taxon>Aculeata</taxon>
        <taxon>Formicoidea</taxon>
        <taxon>Formicidae</taxon>
        <taxon>Myrmicinae</taxon>
        <taxon>Cardiocondyla</taxon>
    </lineage>
</organism>